<evidence type="ECO:0000256" key="8">
    <source>
        <dbReference type="ARBA" id="ARBA00023316"/>
    </source>
</evidence>
<comment type="cofactor">
    <cofactor evidence="9">
        <name>Zn(2+)</name>
        <dbReference type="ChEBI" id="CHEBI:29105"/>
    </cofactor>
    <text evidence="9">Binds 1 zinc ion per subunit.</text>
</comment>
<feature type="active site" description="Proton donor/acceptor" evidence="9">
    <location>
        <position position="238"/>
    </location>
</feature>
<dbReference type="SUPFAM" id="SSF55166">
    <property type="entry name" value="Hedgehog/DD-peptidase"/>
    <property type="match status" value="1"/>
</dbReference>
<dbReference type="GO" id="GO:0008270">
    <property type="term" value="F:zinc ion binding"/>
    <property type="evidence" value="ECO:0007669"/>
    <property type="project" value="UniProtKB-UniRule"/>
</dbReference>
<keyword evidence="3 9" id="KW-0479">Metal-binding</keyword>
<dbReference type="KEGG" id="mcg:GL4_1677"/>
<name>A0A0A8K2W0_9HYPH</name>
<evidence type="ECO:0000256" key="11">
    <source>
        <dbReference type="SAM" id="MobiDB-lite"/>
    </source>
</evidence>
<evidence type="ECO:0000313" key="12">
    <source>
        <dbReference type="EMBL" id="BAQ17131.1"/>
    </source>
</evidence>
<dbReference type="HOGENOM" id="CLU_060744_0_1_5"/>
<dbReference type="EMBL" id="AP014648">
    <property type="protein sequence ID" value="BAQ17131.1"/>
    <property type="molecule type" value="Genomic_DNA"/>
</dbReference>
<dbReference type="GO" id="GO:0006508">
    <property type="term" value="P:proteolysis"/>
    <property type="evidence" value="ECO:0007669"/>
    <property type="project" value="UniProtKB-KW"/>
</dbReference>
<feature type="site" description="Transition state stabilizer" evidence="9">
    <location>
        <position position="108"/>
    </location>
</feature>
<dbReference type="Pfam" id="PF01427">
    <property type="entry name" value="Peptidase_M15"/>
    <property type="match status" value="2"/>
</dbReference>
<feature type="binding site" evidence="9">
    <location>
        <position position="241"/>
    </location>
    <ligand>
        <name>Zn(2+)</name>
        <dbReference type="ChEBI" id="CHEBI:29105"/>
        <note>catalytic</note>
    </ligand>
</feature>
<evidence type="ECO:0000256" key="9">
    <source>
        <dbReference type="HAMAP-Rule" id="MF_01924"/>
    </source>
</evidence>
<feature type="region of interest" description="Disordered" evidence="11">
    <location>
        <begin position="166"/>
        <end position="193"/>
    </location>
</feature>
<dbReference type="HAMAP" id="MF_01924">
    <property type="entry name" value="A_A_dipeptidase"/>
    <property type="match status" value="1"/>
</dbReference>
<proteinExistence type="inferred from homology"/>
<keyword evidence="8 10" id="KW-0961">Cell wall biogenesis/degradation</keyword>
<feature type="binding site" evidence="9">
    <location>
        <position position="152"/>
    </location>
    <ligand>
        <name>Zn(2+)</name>
        <dbReference type="ChEBI" id="CHEBI:29105"/>
        <note>catalytic</note>
    </ligand>
</feature>
<evidence type="ECO:0000256" key="5">
    <source>
        <dbReference type="ARBA" id="ARBA00022833"/>
    </source>
</evidence>
<evidence type="ECO:0000256" key="4">
    <source>
        <dbReference type="ARBA" id="ARBA00022801"/>
    </source>
</evidence>
<dbReference type="STRING" id="1384459.GL4_1677"/>
<keyword evidence="7 9" id="KW-0482">Metalloprotease</keyword>
<evidence type="ECO:0000256" key="2">
    <source>
        <dbReference type="ARBA" id="ARBA00022670"/>
    </source>
</evidence>
<dbReference type="PANTHER" id="PTHR43126:SF1">
    <property type="entry name" value="D-ALANYL-D-ALANINE DIPEPTIDASE"/>
    <property type="match status" value="1"/>
</dbReference>
<feature type="binding site" evidence="9">
    <location>
        <position position="159"/>
    </location>
    <ligand>
        <name>Zn(2+)</name>
        <dbReference type="ChEBI" id="CHEBI:29105"/>
        <note>catalytic</note>
    </ligand>
</feature>
<dbReference type="EC" id="3.4.13.22" evidence="9 10"/>
<protein>
    <recommendedName>
        <fullName evidence="9 10">D-alanyl-D-alanine dipeptidase</fullName>
        <shortName evidence="9 10">D-Ala-D-Ala dipeptidase</shortName>
        <ecNumber evidence="9 10">3.4.13.22</ecNumber>
    </recommendedName>
</protein>
<dbReference type="Gene3D" id="3.30.1380.10">
    <property type="match status" value="1"/>
</dbReference>
<sequence>MTIRDRLAWAALMATIVLMGIAMGIAGTPNNDTPTSTMPDSFVYLRDVDPTIQQDMRYAGSDNFTGRPVPGYVAPECILVREAAEALKAAQADLKPLGYSLKVYDCYRPAQAVAAFVAWSSEPDDPDAKRTHYPNLSKSDLFPNYIATRSGHSRGATLDVTIVPIGTKPSPGEADPDKPEPCTEGDPADNGLDMGTGFDCFDTKANTVTTGLTAGEEKNRHLLLDVMSRHGFQNYPKEIWHFTFQPEPFPDTYFDFPILPRPGSEPDMPDRT</sequence>
<dbReference type="InterPro" id="IPR009045">
    <property type="entry name" value="Zn_M74/Hedgehog-like"/>
</dbReference>
<keyword evidence="2 9" id="KW-0645">Protease</keyword>
<keyword evidence="5 9" id="KW-0862">Zinc</keyword>
<evidence type="ECO:0000256" key="10">
    <source>
        <dbReference type="PIRNR" id="PIRNR026671"/>
    </source>
</evidence>
<dbReference type="Proteomes" id="UP000031643">
    <property type="component" value="Chromosome"/>
</dbReference>
<comment type="similarity">
    <text evidence="9 10">Belongs to the peptidase M15D family.</text>
</comment>
<reference evidence="12 13" key="1">
    <citation type="submission" date="2014-09" db="EMBL/GenBank/DDBJ databases">
        <title>Genome sequencing of Methyloceanibacter caenitepidi Gela4.</title>
        <authorList>
            <person name="Takeuchi M."/>
            <person name="Susumu S."/>
            <person name="Kamagata Y."/>
            <person name="Oshima K."/>
            <person name="Hattori M."/>
            <person name="Iwasaki W."/>
        </authorList>
    </citation>
    <scope>NUCLEOTIDE SEQUENCE [LARGE SCALE GENOMIC DNA]</scope>
    <source>
        <strain evidence="12 13">Gela4</strain>
    </source>
</reference>
<evidence type="ECO:0000256" key="6">
    <source>
        <dbReference type="ARBA" id="ARBA00022997"/>
    </source>
</evidence>
<dbReference type="PANTHER" id="PTHR43126">
    <property type="entry name" value="D-ALANYL-D-ALANINE DIPEPTIDASE"/>
    <property type="match status" value="1"/>
</dbReference>
<dbReference type="AlphaFoldDB" id="A0A0A8K2W0"/>
<keyword evidence="6 9" id="KW-0224">Dipeptidase</keyword>
<dbReference type="InterPro" id="IPR000755">
    <property type="entry name" value="A_A_dipeptidase"/>
</dbReference>
<dbReference type="GO" id="GO:0008237">
    <property type="term" value="F:metallopeptidase activity"/>
    <property type="evidence" value="ECO:0007669"/>
    <property type="project" value="UniProtKB-KW"/>
</dbReference>
<comment type="catalytic activity">
    <reaction evidence="1 9 10">
        <text>D-alanyl-D-alanine + H2O = 2 D-alanine</text>
        <dbReference type="Rhea" id="RHEA:20661"/>
        <dbReference type="ChEBI" id="CHEBI:15377"/>
        <dbReference type="ChEBI" id="CHEBI:57416"/>
        <dbReference type="ChEBI" id="CHEBI:57822"/>
        <dbReference type="EC" id="3.4.13.22"/>
    </reaction>
</comment>
<evidence type="ECO:0000256" key="1">
    <source>
        <dbReference type="ARBA" id="ARBA00001362"/>
    </source>
</evidence>
<dbReference type="GO" id="GO:0071555">
    <property type="term" value="P:cell wall organization"/>
    <property type="evidence" value="ECO:0007669"/>
    <property type="project" value="UniProtKB-KW"/>
</dbReference>
<evidence type="ECO:0000256" key="3">
    <source>
        <dbReference type="ARBA" id="ARBA00022723"/>
    </source>
</evidence>
<accession>A0A0A8K2W0</accession>
<dbReference type="PIRSF" id="PIRSF026671">
    <property type="entry name" value="AA_dipeptidase"/>
    <property type="match status" value="1"/>
</dbReference>
<gene>
    <name evidence="9" type="primary">ddpX</name>
    <name evidence="12" type="ORF">GL4_1677</name>
</gene>
<dbReference type="GO" id="GO:0160237">
    <property type="term" value="F:D-Ala-D-Ala dipeptidase activity"/>
    <property type="evidence" value="ECO:0007669"/>
    <property type="project" value="UniProtKB-EC"/>
</dbReference>
<comment type="function">
    <text evidence="9 10">Catalyzes hydrolysis of the D-alanyl-D-alanine dipeptide.</text>
</comment>
<keyword evidence="4 9" id="KW-0378">Hydrolase</keyword>
<dbReference type="CDD" id="cd14817">
    <property type="entry name" value="D-Ala-D-Ala_dipeptidase_VanX"/>
    <property type="match status" value="1"/>
</dbReference>
<evidence type="ECO:0000313" key="13">
    <source>
        <dbReference type="Proteomes" id="UP000031643"/>
    </source>
</evidence>
<keyword evidence="13" id="KW-1185">Reference proteome</keyword>
<organism evidence="12 13">
    <name type="scientific">Methyloceanibacter caenitepidi</name>
    <dbReference type="NCBI Taxonomy" id="1384459"/>
    <lineage>
        <taxon>Bacteria</taxon>
        <taxon>Pseudomonadati</taxon>
        <taxon>Pseudomonadota</taxon>
        <taxon>Alphaproteobacteria</taxon>
        <taxon>Hyphomicrobiales</taxon>
        <taxon>Hyphomicrobiaceae</taxon>
        <taxon>Methyloceanibacter</taxon>
    </lineage>
</organism>
<evidence type="ECO:0000256" key="7">
    <source>
        <dbReference type="ARBA" id="ARBA00023049"/>
    </source>
</evidence>